<dbReference type="InterPro" id="IPR032093">
    <property type="entry name" value="PhoD_N"/>
</dbReference>
<evidence type="ECO:0000259" key="2">
    <source>
        <dbReference type="Pfam" id="PF16655"/>
    </source>
</evidence>
<organism evidence="3 4">
    <name type="scientific">Novosphingobium humi</name>
    <dbReference type="NCBI Taxonomy" id="2282397"/>
    <lineage>
        <taxon>Bacteria</taxon>
        <taxon>Pseudomonadati</taxon>
        <taxon>Pseudomonadota</taxon>
        <taxon>Alphaproteobacteria</taxon>
        <taxon>Sphingomonadales</taxon>
        <taxon>Sphingomonadaceae</taxon>
        <taxon>Novosphingobium</taxon>
    </lineage>
</organism>
<feature type="domain" description="PhoD-like phosphatase metallophosphatase" evidence="1">
    <location>
        <begin position="201"/>
        <end position="444"/>
    </location>
</feature>
<accession>A0ABY7TZK7</accession>
<sequence length="508" mass="55927">MQSSNHRFGKVSFTRRRLLGTTAVAFGGMAAFGLAARLDAAVNEAAHATLLAGEPGKNSALLQARISSALAIPGDFASRSPGREGSIRFLVADNAQFAQAMKTPWTAAIADNDFVVKAEVIGLAPAKNFFYRVEFRDPTGKIHKPETIGQFRTLPEEASSGPISVAVFSCLSYQHFYGLGGRAASPYAQGGPLASEEVRRRGYPAMDHMRHARPDFMIATGDTVYYDHPMGDQKYWAKTLPEMRLMWNRQLAVPSVKEAFGDIATFFMKDDHDFRFDDADNTGTELPAVSDGKRAFLEQVPVVAHGPTYRTVRANKHLQIWMLEGRDYRSPNSMPDGPDKTIWGVEQRAWLEKTLLASDADFRVIISPTPVIGPDDARKRDNHVSLGGFHNEGEHFLEFLKAKALLTNTYIVNGDRHWKYHSIHPTGAQEFSCGTIHRQNSRPGVAPGNPRGTDPNALIKQPYLQAGPDGGFLKMNVVPPSNGKPAELTVQFWNEAGAIDHEITLRSA</sequence>
<keyword evidence="4" id="KW-1185">Reference proteome</keyword>
<dbReference type="Gene3D" id="3.60.21.70">
    <property type="entry name" value="PhoD-like phosphatase"/>
    <property type="match status" value="1"/>
</dbReference>
<dbReference type="Gene3D" id="2.60.40.380">
    <property type="entry name" value="Purple acid phosphatase-like, N-terminal"/>
    <property type="match status" value="1"/>
</dbReference>
<feature type="domain" description="Phospholipase D N-terminal" evidence="2">
    <location>
        <begin position="52"/>
        <end position="153"/>
    </location>
</feature>
<dbReference type="PROSITE" id="PS51318">
    <property type="entry name" value="TAT"/>
    <property type="match status" value="1"/>
</dbReference>
<dbReference type="RefSeq" id="WP_273618645.1">
    <property type="nucleotide sequence ID" value="NZ_CP117417.1"/>
</dbReference>
<reference evidence="3 4" key="1">
    <citation type="submission" date="2023-02" db="EMBL/GenBank/DDBJ databases">
        <title>Genome sequence of Novosphingobium humi KACC 19094.</title>
        <authorList>
            <person name="Kim S."/>
            <person name="Heo J."/>
            <person name="Kwon S.-W."/>
        </authorList>
    </citation>
    <scope>NUCLEOTIDE SEQUENCE [LARGE SCALE GENOMIC DNA]</scope>
    <source>
        <strain evidence="3 4">KACC 19094</strain>
    </source>
</reference>
<evidence type="ECO:0000313" key="4">
    <source>
        <dbReference type="Proteomes" id="UP001218231"/>
    </source>
</evidence>
<dbReference type="InterPro" id="IPR018946">
    <property type="entry name" value="PhoD-like_MPP"/>
</dbReference>
<dbReference type="Proteomes" id="UP001218231">
    <property type="component" value="Chromosome"/>
</dbReference>
<dbReference type="Pfam" id="PF09423">
    <property type="entry name" value="PhoD"/>
    <property type="match status" value="1"/>
</dbReference>
<gene>
    <name evidence="3" type="ORF">PQ457_04900</name>
</gene>
<proteinExistence type="predicted"/>
<dbReference type="SUPFAM" id="SSF56300">
    <property type="entry name" value="Metallo-dependent phosphatases"/>
    <property type="match status" value="1"/>
</dbReference>
<dbReference type="InterPro" id="IPR006311">
    <property type="entry name" value="TAT_signal"/>
</dbReference>
<name>A0ABY7TZK7_9SPHN</name>
<dbReference type="InterPro" id="IPR052900">
    <property type="entry name" value="Phospholipid_Metab_Enz"/>
</dbReference>
<dbReference type="PANTHER" id="PTHR43606">
    <property type="entry name" value="PHOSPHATASE, PUTATIVE (AFU_ORTHOLOGUE AFUA_6G08710)-RELATED"/>
    <property type="match status" value="1"/>
</dbReference>
<dbReference type="EMBL" id="CP117417">
    <property type="protein sequence ID" value="WCT78315.1"/>
    <property type="molecule type" value="Genomic_DNA"/>
</dbReference>
<evidence type="ECO:0000313" key="3">
    <source>
        <dbReference type="EMBL" id="WCT78315.1"/>
    </source>
</evidence>
<protein>
    <submittedName>
        <fullName evidence="3">Alkaline phosphatase D family protein</fullName>
    </submittedName>
</protein>
<dbReference type="InterPro" id="IPR029052">
    <property type="entry name" value="Metallo-depent_PP-like"/>
</dbReference>
<evidence type="ECO:0000259" key="1">
    <source>
        <dbReference type="Pfam" id="PF09423"/>
    </source>
</evidence>
<dbReference type="PANTHER" id="PTHR43606:SF1">
    <property type="entry name" value="PHOD-LIKE PHOSPHATASE METALLOPHOSPHATASE DOMAIN-CONTAINING PROTEIN"/>
    <property type="match status" value="1"/>
</dbReference>
<dbReference type="Pfam" id="PF16655">
    <property type="entry name" value="PhoD_N"/>
    <property type="match status" value="1"/>
</dbReference>
<dbReference type="InterPro" id="IPR038607">
    <property type="entry name" value="PhoD-like_sf"/>
</dbReference>